<dbReference type="Proteomes" id="UP000694421">
    <property type="component" value="Unplaced"/>
</dbReference>
<dbReference type="GeneTree" id="ENSGT00390000014634"/>
<dbReference type="PANTHER" id="PTHR16219:SF1">
    <property type="entry name" value="HAUS AUGMIN-LIKE COMPLEX SUBUNIT 4"/>
    <property type="match status" value="1"/>
</dbReference>
<evidence type="ECO:0000313" key="2">
    <source>
        <dbReference type="Ensembl" id="ENSSMRP00000005580.1"/>
    </source>
</evidence>
<reference evidence="2" key="2">
    <citation type="submission" date="2025-09" db="UniProtKB">
        <authorList>
            <consortium name="Ensembl"/>
        </authorList>
    </citation>
    <scope>IDENTIFICATION</scope>
</reference>
<dbReference type="GO" id="GO:0051225">
    <property type="term" value="P:spindle assembly"/>
    <property type="evidence" value="ECO:0007669"/>
    <property type="project" value="Ensembl"/>
</dbReference>
<dbReference type="GO" id="GO:0070652">
    <property type="term" value="C:HAUS complex"/>
    <property type="evidence" value="ECO:0007669"/>
    <property type="project" value="Ensembl"/>
</dbReference>
<dbReference type="InterPro" id="IPR029327">
    <property type="entry name" value="HAUS4"/>
</dbReference>
<organism evidence="2 3">
    <name type="scientific">Salvator merianae</name>
    <name type="common">Argentine black and white tegu</name>
    <name type="synonym">Tupinambis merianae</name>
    <dbReference type="NCBI Taxonomy" id="96440"/>
    <lineage>
        <taxon>Eukaryota</taxon>
        <taxon>Metazoa</taxon>
        <taxon>Chordata</taxon>
        <taxon>Craniata</taxon>
        <taxon>Vertebrata</taxon>
        <taxon>Euteleostomi</taxon>
        <taxon>Lepidosauria</taxon>
        <taxon>Squamata</taxon>
        <taxon>Bifurcata</taxon>
        <taxon>Unidentata</taxon>
        <taxon>Episquamata</taxon>
        <taxon>Laterata</taxon>
        <taxon>Teiioidea</taxon>
        <taxon>Teiidae</taxon>
        <taxon>Salvator</taxon>
    </lineage>
</organism>
<dbReference type="GO" id="GO:0005813">
    <property type="term" value="C:centrosome"/>
    <property type="evidence" value="ECO:0007669"/>
    <property type="project" value="Ensembl"/>
</dbReference>
<dbReference type="Ensembl" id="ENSSMRT00000006559.1">
    <property type="protein sequence ID" value="ENSSMRP00000005580.1"/>
    <property type="gene ID" value="ENSSMRG00000004526.1"/>
</dbReference>
<dbReference type="GO" id="GO:0007098">
    <property type="term" value="P:centrosome cycle"/>
    <property type="evidence" value="ECO:0007669"/>
    <property type="project" value="Ensembl"/>
</dbReference>
<dbReference type="PRINTS" id="PR02090">
    <property type="entry name" value="HAUSAUGMINL4"/>
</dbReference>
<reference evidence="2" key="1">
    <citation type="submission" date="2025-08" db="UniProtKB">
        <authorList>
            <consortium name="Ensembl"/>
        </authorList>
    </citation>
    <scope>IDENTIFICATION</scope>
</reference>
<evidence type="ECO:0000256" key="1">
    <source>
        <dbReference type="SAM" id="MobiDB-lite"/>
    </source>
</evidence>
<dbReference type="InterPro" id="IPR028101">
    <property type="entry name" value="DUF4616"/>
</dbReference>
<keyword evidence="3" id="KW-1185">Reference proteome</keyword>
<dbReference type="Pfam" id="PF15394">
    <property type="entry name" value="DUF4616"/>
    <property type="match status" value="1"/>
</dbReference>
<dbReference type="InterPro" id="IPR026214">
    <property type="entry name" value="HAUS4_met"/>
</dbReference>
<dbReference type="Pfam" id="PF14735">
    <property type="entry name" value="HAUS4"/>
    <property type="match status" value="1"/>
</dbReference>
<feature type="compositionally biased region" description="Pro residues" evidence="1">
    <location>
        <begin position="10"/>
        <end position="20"/>
    </location>
</feature>
<dbReference type="GO" id="GO:1990498">
    <property type="term" value="C:mitotic spindle microtubule"/>
    <property type="evidence" value="ECO:0007669"/>
    <property type="project" value="Ensembl"/>
</dbReference>
<name>A0A8D0BCX6_SALMN</name>
<sequence>MQRVYGRSPSPAPQMPPQPAEEPSLSCPEMSPISTTLEDTFRGEPRFSLGFATLPCRSRNIGQKNARRKRDLVLSKLVHNVHNHITNDKRFDGSESIKSSWNISVVKFLLEKLKHELVSNHHNYTDKELKGACVAYFLTKRREYRNSLNPFKGLKEKEEKKLRSRRYRKVLPGRRRMMSVSGTVGSQVLQEGCRSQLPPCSLTDEDLATHPGLASLLTVLSKHMDSTGLSVSLAHQMEEAKKELQLRRANWLKWEILHRLLQEALRELIAGPAPQDRKFLEVLEQQLLVGELKRMLDLSSSAQGPQPSILGLKSSDVLELLPSKQELEHMQKLLPLELEKRLKSKCLSLLSYYCPESDGSGETVRSAMLGTLAGSLSAEKQHLREAHTRHQELVGLLEQQKAAYPQALLRCLSILKQLAREHRLGTQSELDHLNTQYLEMKCNAMFLKIRLEELNILLETYTPEKVEVHRTMRDSLEAALSQEEQGLATSQKILSNYETLGPEFEELVKEYARLQAVIENRRWVLTEFNKD</sequence>
<evidence type="ECO:0000313" key="3">
    <source>
        <dbReference type="Proteomes" id="UP000694421"/>
    </source>
</evidence>
<proteinExistence type="predicted"/>
<dbReference type="AlphaFoldDB" id="A0A8D0BCX6"/>
<protein>
    <submittedName>
        <fullName evidence="2">HAUS augmin like complex subunit 4</fullName>
    </submittedName>
</protein>
<dbReference type="GO" id="GO:0051011">
    <property type="term" value="F:microtubule minus-end binding"/>
    <property type="evidence" value="ECO:0007669"/>
    <property type="project" value="TreeGrafter"/>
</dbReference>
<dbReference type="PANTHER" id="PTHR16219">
    <property type="entry name" value="AUGMIN SUBUNIT 4 FAMILY MEMBER"/>
    <property type="match status" value="1"/>
</dbReference>
<feature type="region of interest" description="Disordered" evidence="1">
    <location>
        <begin position="1"/>
        <end position="27"/>
    </location>
</feature>
<accession>A0A8D0BCX6</accession>